<reference evidence="3" key="1">
    <citation type="journal article" date="2023" name="Mol. Phylogenet. Evol.">
        <title>Genome-scale phylogeny and comparative genomics of the fungal order Sordariales.</title>
        <authorList>
            <person name="Hensen N."/>
            <person name="Bonometti L."/>
            <person name="Westerberg I."/>
            <person name="Brannstrom I.O."/>
            <person name="Guillou S."/>
            <person name="Cros-Aarteil S."/>
            <person name="Calhoun S."/>
            <person name="Haridas S."/>
            <person name="Kuo A."/>
            <person name="Mondo S."/>
            <person name="Pangilinan J."/>
            <person name="Riley R."/>
            <person name="LaButti K."/>
            <person name="Andreopoulos B."/>
            <person name="Lipzen A."/>
            <person name="Chen C."/>
            <person name="Yan M."/>
            <person name="Daum C."/>
            <person name="Ng V."/>
            <person name="Clum A."/>
            <person name="Steindorff A."/>
            <person name="Ohm R.A."/>
            <person name="Martin F."/>
            <person name="Silar P."/>
            <person name="Natvig D.O."/>
            <person name="Lalanne C."/>
            <person name="Gautier V."/>
            <person name="Ament-Velasquez S.L."/>
            <person name="Kruys A."/>
            <person name="Hutchinson M.I."/>
            <person name="Powell A.J."/>
            <person name="Barry K."/>
            <person name="Miller A.N."/>
            <person name="Grigoriev I.V."/>
            <person name="Debuchy R."/>
            <person name="Gladieux P."/>
            <person name="Hiltunen Thoren M."/>
            <person name="Johannesson H."/>
        </authorList>
    </citation>
    <scope>NUCLEOTIDE SEQUENCE</scope>
    <source>
        <strain evidence="3">SMH4131-1</strain>
    </source>
</reference>
<dbReference type="Proteomes" id="UP001286456">
    <property type="component" value="Unassembled WGS sequence"/>
</dbReference>
<feature type="coiled-coil region" evidence="1">
    <location>
        <begin position="48"/>
        <end position="75"/>
    </location>
</feature>
<dbReference type="EMBL" id="JAUEPO010000001">
    <property type="protein sequence ID" value="KAK3335593.1"/>
    <property type="molecule type" value="Genomic_DNA"/>
</dbReference>
<evidence type="ECO:0000256" key="2">
    <source>
        <dbReference type="SAM" id="MobiDB-lite"/>
    </source>
</evidence>
<dbReference type="AlphaFoldDB" id="A0AAE0J293"/>
<keyword evidence="1" id="KW-0175">Coiled coil</keyword>
<evidence type="ECO:0000313" key="4">
    <source>
        <dbReference type="Proteomes" id="UP001286456"/>
    </source>
</evidence>
<name>A0AAE0J293_9PEZI</name>
<keyword evidence="4" id="KW-1185">Reference proteome</keyword>
<feature type="compositionally biased region" description="Basic and acidic residues" evidence="2">
    <location>
        <begin position="91"/>
        <end position="109"/>
    </location>
</feature>
<evidence type="ECO:0000256" key="1">
    <source>
        <dbReference type="SAM" id="Coils"/>
    </source>
</evidence>
<sequence>MDPTNTTATTTAAAANGSSSSSNNDKPGADAATASSITGHLTQTLKDLARGETTAAALEANLTSLENKLDEILASLMDDPDFEESSAPKQNGHEDKGDKEPGNDKKTGA</sequence>
<gene>
    <name evidence="3" type="ORF">B0T19DRAFT_13317</name>
</gene>
<comment type="caution">
    <text evidence="3">The sequence shown here is derived from an EMBL/GenBank/DDBJ whole genome shotgun (WGS) entry which is preliminary data.</text>
</comment>
<evidence type="ECO:0000313" key="3">
    <source>
        <dbReference type="EMBL" id="KAK3335593.1"/>
    </source>
</evidence>
<feature type="region of interest" description="Disordered" evidence="2">
    <location>
        <begin position="75"/>
        <end position="109"/>
    </location>
</feature>
<reference evidence="3" key="2">
    <citation type="submission" date="2023-06" db="EMBL/GenBank/DDBJ databases">
        <authorList>
            <consortium name="Lawrence Berkeley National Laboratory"/>
            <person name="Haridas S."/>
            <person name="Hensen N."/>
            <person name="Bonometti L."/>
            <person name="Westerberg I."/>
            <person name="Brannstrom I.O."/>
            <person name="Guillou S."/>
            <person name="Cros-Aarteil S."/>
            <person name="Calhoun S."/>
            <person name="Kuo A."/>
            <person name="Mondo S."/>
            <person name="Pangilinan J."/>
            <person name="Riley R."/>
            <person name="Labutti K."/>
            <person name="Andreopoulos B."/>
            <person name="Lipzen A."/>
            <person name="Chen C."/>
            <person name="Yanf M."/>
            <person name="Daum C."/>
            <person name="Ng V."/>
            <person name="Clum A."/>
            <person name="Steindorff A."/>
            <person name="Ohm R."/>
            <person name="Martin F."/>
            <person name="Silar P."/>
            <person name="Natvig D."/>
            <person name="Lalanne C."/>
            <person name="Gautier V."/>
            <person name="Ament-Velasquez S.L."/>
            <person name="Kruys A."/>
            <person name="Hutchinson M.I."/>
            <person name="Powell A.J."/>
            <person name="Barry K."/>
            <person name="Miller A.N."/>
            <person name="Grigoriev I.V."/>
            <person name="Debuchy R."/>
            <person name="Gladieux P."/>
            <person name="Thoren M.H."/>
            <person name="Johannesson H."/>
        </authorList>
    </citation>
    <scope>NUCLEOTIDE SEQUENCE</scope>
    <source>
        <strain evidence="3">SMH4131-1</strain>
    </source>
</reference>
<protein>
    <submittedName>
        <fullName evidence="3">Uncharacterized protein</fullName>
    </submittedName>
</protein>
<proteinExistence type="predicted"/>
<organism evidence="3 4">
    <name type="scientific">Cercophora scortea</name>
    <dbReference type="NCBI Taxonomy" id="314031"/>
    <lineage>
        <taxon>Eukaryota</taxon>
        <taxon>Fungi</taxon>
        <taxon>Dikarya</taxon>
        <taxon>Ascomycota</taxon>
        <taxon>Pezizomycotina</taxon>
        <taxon>Sordariomycetes</taxon>
        <taxon>Sordariomycetidae</taxon>
        <taxon>Sordariales</taxon>
        <taxon>Lasiosphaeriaceae</taxon>
        <taxon>Cercophora</taxon>
    </lineage>
</organism>
<feature type="compositionally biased region" description="Low complexity" evidence="2">
    <location>
        <begin position="1"/>
        <end position="24"/>
    </location>
</feature>
<accession>A0AAE0J293</accession>
<feature type="region of interest" description="Disordered" evidence="2">
    <location>
        <begin position="1"/>
        <end position="37"/>
    </location>
</feature>